<dbReference type="Proteomes" id="UP001196530">
    <property type="component" value="Unassembled WGS sequence"/>
</dbReference>
<comment type="caution">
    <text evidence="2">The sequence shown here is derived from an EMBL/GenBank/DDBJ whole genome shotgun (WGS) entry which is preliminary data.</text>
</comment>
<evidence type="ECO:0000313" key="3">
    <source>
        <dbReference type="Proteomes" id="UP001196530"/>
    </source>
</evidence>
<feature type="region of interest" description="Disordered" evidence="1">
    <location>
        <begin position="70"/>
        <end position="91"/>
    </location>
</feature>
<gene>
    <name evidence="2" type="ORF">KL928_005045</name>
</gene>
<evidence type="ECO:0000313" key="2">
    <source>
        <dbReference type="EMBL" id="KAG7816079.1"/>
    </source>
</evidence>
<organism evidence="2 3">
    <name type="scientific">Pichia angusta</name>
    <name type="common">Yeast</name>
    <name type="synonym">Hansenula polymorpha</name>
    <dbReference type="NCBI Taxonomy" id="870730"/>
    <lineage>
        <taxon>Eukaryota</taxon>
        <taxon>Fungi</taxon>
        <taxon>Dikarya</taxon>
        <taxon>Ascomycota</taxon>
        <taxon>Saccharomycotina</taxon>
        <taxon>Pichiomycetes</taxon>
        <taxon>Pichiales</taxon>
        <taxon>Pichiaceae</taxon>
        <taxon>Ogataea</taxon>
    </lineage>
</organism>
<dbReference type="RefSeq" id="XP_043057632.1">
    <property type="nucleotide sequence ID" value="XM_043205811.1"/>
</dbReference>
<dbReference type="GeneID" id="66129096"/>
<evidence type="ECO:0000256" key="1">
    <source>
        <dbReference type="SAM" id="MobiDB-lite"/>
    </source>
</evidence>
<reference evidence="2" key="1">
    <citation type="journal article" date="2021" name="G3 (Bethesda)">
        <title>Genomic diversity, chromosomal rearrangements, and interspecies hybridization in the ogataea polymorpha species complex.</title>
        <authorList>
            <person name="Hanson S.J."/>
            <person name="Cinneide E.O."/>
            <person name="Salzberg L.I."/>
            <person name="Wolfe K.H."/>
            <person name="McGowan J."/>
            <person name="Fitzpatrick D.A."/>
            <person name="Matlin K."/>
        </authorList>
    </citation>
    <scope>NUCLEOTIDE SEQUENCE</scope>
    <source>
        <strain evidence="2">61-244</strain>
    </source>
</reference>
<dbReference type="AlphaFoldDB" id="A0AAN6DC13"/>
<name>A0AAN6DC13_PICAN</name>
<dbReference type="EMBL" id="JAHLUX010000012">
    <property type="protein sequence ID" value="KAG7816079.1"/>
    <property type="molecule type" value="Genomic_DNA"/>
</dbReference>
<protein>
    <submittedName>
        <fullName evidence="2">Uncharacterized protein</fullName>
    </submittedName>
</protein>
<proteinExistence type="predicted"/>
<sequence>MALHALHGQIVGDGGAGNFSRAQIKLLYRAVCQGGVYTGVQERGIKDRRVEGDLLDLLRRVDQRQRSVERRRDKLVGRVPQRRPSSAESSVNLAAATAVPAGNRSFHACPTRHRARLYSSPSVVSRAPLGASNGCWTFQGLTAENVQPDQAQQ</sequence>
<accession>A0AAN6DC13</accession>